<dbReference type="EMBL" id="SRHE01000103">
    <property type="protein sequence ID" value="TWW10204.1"/>
    <property type="molecule type" value="Genomic_DNA"/>
</dbReference>
<comment type="caution">
    <text evidence="1">The sequence shown here is derived from an EMBL/GenBank/DDBJ whole genome shotgun (WGS) entry which is preliminary data.</text>
</comment>
<accession>A0A5C6MB58</accession>
<evidence type="ECO:0000313" key="2">
    <source>
        <dbReference type="Proteomes" id="UP000321083"/>
    </source>
</evidence>
<name>A0A5C6MB58_9PLAN</name>
<organism evidence="1 2">
    <name type="scientific">Planctomyces bekefii</name>
    <dbReference type="NCBI Taxonomy" id="1653850"/>
    <lineage>
        <taxon>Bacteria</taxon>
        <taxon>Pseudomonadati</taxon>
        <taxon>Planctomycetota</taxon>
        <taxon>Planctomycetia</taxon>
        <taxon>Planctomycetales</taxon>
        <taxon>Planctomycetaceae</taxon>
        <taxon>Planctomyces</taxon>
    </lineage>
</organism>
<protein>
    <submittedName>
        <fullName evidence="1">Uncharacterized protein</fullName>
    </submittedName>
</protein>
<proteinExistence type="predicted"/>
<reference evidence="1 2" key="2">
    <citation type="submission" date="2019-08" db="EMBL/GenBank/DDBJ databases">
        <authorList>
            <person name="Henke P."/>
        </authorList>
    </citation>
    <scope>NUCLEOTIDE SEQUENCE [LARGE SCALE GENOMIC DNA]</scope>
    <source>
        <strain evidence="1">Phe10_nw2017</strain>
    </source>
</reference>
<evidence type="ECO:0000313" key="1">
    <source>
        <dbReference type="EMBL" id="TWW10204.1"/>
    </source>
</evidence>
<keyword evidence="2" id="KW-1185">Reference proteome</keyword>
<sequence length="113" mass="12218">MAAIAGNVLRPAKILKIFEVAADSREKAEILEISVPAVAGRDRMMIGQLRPAEGQPPGKLWVEYLALDGPLDTRPASQRRLLACDAAKSQPEQTREVLSRFLRRGLQATGAAG</sequence>
<dbReference type="Proteomes" id="UP000321083">
    <property type="component" value="Unassembled WGS sequence"/>
</dbReference>
<gene>
    <name evidence="1" type="ORF">E3A20_07320</name>
</gene>
<dbReference type="AlphaFoldDB" id="A0A5C6MB58"/>
<reference evidence="1 2" key="1">
    <citation type="submission" date="2019-08" db="EMBL/GenBank/DDBJ databases">
        <title>100 year-old enigma solved: identification of Planctomyces bekefii, the type genus and species of the phylum Planctomycetes.</title>
        <authorList>
            <person name="Svetlana D.N."/>
            <person name="Overmann J."/>
        </authorList>
    </citation>
    <scope>NUCLEOTIDE SEQUENCE [LARGE SCALE GENOMIC DNA]</scope>
    <source>
        <strain evidence="1">Phe10_nw2017</strain>
    </source>
</reference>